<accession>A0ABU6SAI3</accession>
<comment type="caution">
    <text evidence="1">The sequence shown here is derived from an EMBL/GenBank/DDBJ whole genome shotgun (WGS) entry which is preliminary data.</text>
</comment>
<evidence type="ECO:0000313" key="2">
    <source>
        <dbReference type="Proteomes" id="UP001341840"/>
    </source>
</evidence>
<reference evidence="1 2" key="1">
    <citation type="journal article" date="2023" name="Plants (Basel)">
        <title>Bridging the Gap: Combining Genomics and Transcriptomics Approaches to Understand Stylosanthes scabra, an Orphan Legume from the Brazilian Caatinga.</title>
        <authorList>
            <person name="Ferreira-Neto J.R.C."/>
            <person name="da Silva M.D."/>
            <person name="Binneck E."/>
            <person name="de Melo N.F."/>
            <person name="da Silva R.H."/>
            <person name="de Melo A.L.T.M."/>
            <person name="Pandolfi V."/>
            <person name="Bustamante F.O."/>
            <person name="Brasileiro-Vidal A.C."/>
            <person name="Benko-Iseppon A.M."/>
        </authorList>
    </citation>
    <scope>NUCLEOTIDE SEQUENCE [LARGE SCALE GENOMIC DNA]</scope>
    <source>
        <tissue evidence="1">Leaves</tissue>
    </source>
</reference>
<proteinExistence type="predicted"/>
<keyword evidence="2" id="KW-1185">Reference proteome</keyword>
<organism evidence="1 2">
    <name type="scientific">Stylosanthes scabra</name>
    <dbReference type="NCBI Taxonomy" id="79078"/>
    <lineage>
        <taxon>Eukaryota</taxon>
        <taxon>Viridiplantae</taxon>
        <taxon>Streptophyta</taxon>
        <taxon>Embryophyta</taxon>
        <taxon>Tracheophyta</taxon>
        <taxon>Spermatophyta</taxon>
        <taxon>Magnoliopsida</taxon>
        <taxon>eudicotyledons</taxon>
        <taxon>Gunneridae</taxon>
        <taxon>Pentapetalae</taxon>
        <taxon>rosids</taxon>
        <taxon>fabids</taxon>
        <taxon>Fabales</taxon>
        <taxon>Fabaceae</taxon>
        <taxon>Papilionoideae</taxon>
        <taxon>50 kb inversion clade</taxon>
        <taxon>dalbergioids sensu lato</taxon>
        <taxon>Dalbergieae</taxon>
        <taxon>Pterocarpus clade</taxon>
        <taxon>Stylosanthes</taxon>
    </lineage>
</organism>
<name>A0ABU6SAI3_9FABA</name>
<dbReference type="Proteomes" id="UP001341840">
    <property type="component" value="Unassembled WGS sequence"/>
</dbReference>
<evidence type="ECO:0000313" key="1">
    <source>
        <dbReference type="EMBL" id="MED6133025.1"/>
    </source>
</evidence>
<gene>
    <name evidence="1" type="ORF">PIB30_024550</name>
</gene>
<sequence length="214" mass="23615">MAENPEGGQEAVTAEAVEMPRELSTLYQLVAPDVLGAPPILSQAYLEELKRTRVIFGGGELEHRYKVELKGTGVLYEPGSPDEATLAVGERSNVHRVWHSGSIYRLSVAPPEPGVRRVVAASPKRLGIYPMLRAGDRVAAVATRTRDSFHDFKGRFFKILPIGTHRPFWLSLEGDGRFPSYWTDMAGFDVAPVTYMGLRAHKKEIVDVLTSLVG</sequence>
<protein>
    <submittedName>
        <fullName evidence="1">Uncharacterized protein</fullName>
    </submittedName>
</protein>
<dbReference type="EMBL" id="JASCZI010060503">
    <property type="protein sequence ID" value="MED6133025.1"/>
    <property type="molecule type" value="Genomic_DNA"/>
</dbReference>